<dbReference type="EMBL" id="JACJII010000001">
    <property type="protein sequence ID" value="MBA9005314.1"/>
    <property type="molecule type" value="Genomic_DNA"/>
</dbReference>
<comment type="caution">
    <text evidence="2">The sequence shown here is derived from an EMBL/GenBank/DDBJ whole genome shotgun (WGS) entry which is preliminary data.</text>
</comment>
<evidence type="ECO:0000313" key="2">
    <source>
        <dbReference type="EMBL" id="MBA9005314.1"/>
    </source>
</evidence>
<dbReference type="PANTHER" id="PTHR43798">
    <property type="entry name" value="MONOACYLGLYCEROL LIPASE"/>
    <property type="match status" value="1"/>
</dbReference>
<protein>
    <submittedName>
        <fullName evidence="2">Pimeloyl-ACP methyl ester carboxylesterase</fullName>
    </submittedName>
</protein>
<accession>A0A7W3N0M7</accession>
<gene>
    <name evidence="2" type="ORF">HNR21_004196</name>
</gene>
<evidence type="ECO:0000313" key="3">
    <source>
        <dbReference type="Proteomes" id="UP000539313"/>
    </source>
</evidence>
<dbReference type="SUPFAM" id="SSF53474">
    <property type="entry name" value="alpha/beta-Hydrolases"/>
    <property type="match status" value="1"/>
</dbReference>
<dbReference type="PRINTS" id="PR00412">
    <property type="entry name" value="EPOXHYDRLASE"/>
</dbReference>
<keyword evidence="3" id="KW-1185">Reference proteome</keyword>
<dbReference type="Proteomes" id="UP000539313">
    <property type="component" value="Unassembled WGS sequence"/>
</dbReference>
<organism evidence="2 3">
    <name type="scientific">Thermomonospora cellulosilytica</name>
    <dbReference type="NCBI Taxonomy" id="1411118"/>
    <lineage>
        <taxon>Bacteria</taxon>
        <taxon>Bacillati</taxon>
        <taxon>Actinomycetota</taxon>
        <taxon>Actinomycetes</taxon>
        <taxon>Streptosporangiales</taxon>
        <taxon>Thermomonosporaceae</taxon>
        <taxon>Thermomonospora</taxon>
    </lineage>
</organism>
<dbReference type="GO" id="GO:0003824">
    <property type="term" value="F:catalytic activity"/>
    <property type="evidence" value="ECO:0007669"/>
    <property type="project" value="InterPro"/>
</dbReference>
<feature type="domain" description="AB hydrolase-1" evidence="1">
    <location>
        <begin position="22"/>
        <end position="249"/>
    </location>
</feature>
<dbReference type="RefSeq" id="WP_182706524.1">
    <property type="nucleotide sequence ID" value="NZ_JACJII010000001.1"/>
</dbReference>
<name>A0A7W3N0M7_9ACTN</name>
<dbReference type="Gene3D" id="3.40.50.1820">
    <property type="entry name" value="alpha/beta hydrolase"/>
    <property type="match status" value="1"/>
</dbReference>
<dbReference type="PRINTS" id="PR00111">
    <property type="entry name" value="ABHYDROLASE"/>
</dbReference>
<dbReference type="InterPro" id="IPR050266">
    <property type="entry name" value="AB_hydrolase_sf"/>
</dbReference>
<proteinExistence type="predicted"/>
<dbReference type="Pfam" id="PF12697">
    <property type="entry name" value="Abhydrolase_6"/>
    <property type="match status" value="1"/>
</dbReference>
<dbReference type="GO" id="GO:0016020">
    <property type="term" value="C:membrane"/>
    <property type="evidence" value="ECO:0007669"/>
    <property type="project" value="TreeGrafter"/>
</dbReference>
<dbReference type="InterPro" id="IPR029058">
    <property type="entry name" value="AB_hydrolase_fold"/>
</dbReference>
<dbReference type="PANTHER" id="PTHR43798:SF33">
    <property type="entry name" value="HYDROLASE, PUTATIVE (AFU_ORTHOLOGUE AFUA_2G14860)-RELATED"/>
    <property type="match status" value="1"/>
</dbReference>
<evidence type="ECO:0000259" key="1">
    <source>
        <dbReference type="Pfam" id="PF12697"/>
    </source>
</evidence>
<dbReference type="AlphaFoldDB" id="A0A7W3N0M7"/>
<dbReference type="InterPro" id="IPR000639">
    <property type="entry name" value="Epox_hydrolase-like"/>
</dbReference>
<sequence length="257" mass="27012">MQLAHTRRGGGPLLVVLRQLEREVWSPVLDRLAREREVVAVDLPGFGDSPALPDGTMPTIQALAAAVAGWLPGAGLDRPPVVGNSLGGAVALELARTGAVGGAVALSPIGLWTSLEAAYALGSLRVARQLARALGDRTDLVSGNPVGRTLAFWQLVARPWRVPPPVADAALRSLAHARTFDAAQRAVRPYRLRPFEPAVPVTIAWGARDLLTPPHQARRAARLLPGVRHVALPGCGHSPMGEAPDQVARLIGDATAP</sequence>
<reference evidence="2 3" key="1">
    <citation type="submission" date="2020-08" db="EMBL/GenBank/DDBJ databases">
        <title>Sequencing the genomes of 1000 actinobacteria strains.</title>
        <authorList>
            <person name="Klenk H.-P."/>
        </authorList>
    </citation>
    <scope>NUCLEOTIDE SEQUENCE [LARGE SCALE GENOMIC DNA]</scope>
    <source>
        <strain evidence="2 3">DSM 45823</strain>
    </source>
</reference>
<dbReference type="InterPro" id="IPR000073">
    <property type="entry name" value="AB_hydrolase_1"/>
</dbReference>